<dbReference type="GO" id="GO:0016020">
    <property type="term" value="C:membrane"/>
    <property type="evidence" value="ECO:0007669"/>
    <property type="project" value="InterPro"/>
</dbReference>
<evidence type="ECO:0000313" key="4">
    <source>
        <dbReference type="Proteomes" id="UP000282515"/>
    </source>
</evidence>
<keyword evidence="4" id="KW-1185">Reference proteome</keyword>
<dbReference type="SMART" id="SM00924">
    <property type="entry name" value="MgtE_N"/>
    <property type="match status" value="1"/>
</dbReference>
<dbReference type="PANTHER" id="PTHR43773">
    <property type="entry name" value="MAGNESIUM TRANSPORTER MGTE"/>
    <property type="match status" value="1"/>
</dbReference>
<dbReference type="Pfam" id="PF26205">
    <property type="entry name" value="SH3_actinomycetes"/>
    <property type="match status" value="1"/>
</dbReference>
<gene>
    <name evidence="3" type="ORF">D9V41_15145</name>
</gene>
<feature type="domain" description="CBS" evidence="2">
    <location>
        <begin position="343"/>
        <end position="401"/>
    </location>
</feature>
<dbReference type="SUPFAM" id="SSF158791">
    <property type="entry name" value="MgtE N-terminal domain-like"/>
    <property type="match status" value="1"/>
</dbReference>
<dbReference type="Pfam" id="PF03448">
    <property type="entry name" value="MgtE_N"/>
    <property type="match status" value="1"/>
</dbReference>
<dbReference type="InterPro" id="IPR046342">
    <property type="entry name" value="CBS_dom_sf"/>
</dbReference>
<dbReference type="InterPro" id="IPR038076">
    <property type="entry name" value="MgtE_N_sf"/>
</dbReference>
<protein>
    <submittedName>
        <fullName evidence="3">CBS domain-containing protein</fullName>
    </submittedName>
</protein>
<name>A0A3L8PHS7_9ACTN</name>
<dbReference type="OrthoDB" id="9764830at2"/>
<reference evidence="3 4" key="1">
    <citation type="submission" date="2018-10" db="EMBL/GenBank/DDBJ databases">
        <title>Aeromicrobium sp. 9W16Y-2 whole genome shotgun sequence.</title>
        <authorList>
            <person name="Li F."/>
        </authorList>
    </citation>
    <scope>NUCLEOTIDE SEQUENCE [LARGE SCALE GENOMIC DNA]</scope>
    <source>
        <strain evidence="3 4">9W16Y-2</strain>
    </source>
</reference>
<dbReference type="AlphaFoldDB" id="A0A3L8PHS7"/>
<proteinExistence type="predicted"/>
<keyword evidence="1" id="KW-0129">CBS domain</keyword>
<dbReference type="SUPFAM" id="SSF54631">
    <property type="entry name" value="CBS-domain pair"/>
    <property type="match status" value="1"/>
</dbReference>
<dbReference type="InterPro" id="IPR006668">
    <property type="entry name" value="Mg_transptr_MgtE_intracell_dom"/>
</dbReference>
<dbReference type="EMBL" id="RDBF01000015">
    <property type="protein sequence ID" value="RLV54694.1"/>
    <property type="molecule type" value="Genomic_DNA"/>
</dbReference>
<dbReference type="Proteomes" id="UP000282515">
    <property type="component" value="Unassembled WGS sequence"/>
</dbReference>
<dbReference type="Pfam" id="PF00571">
    <property type="entry name" value="CBS"/>
    <property type="match status" value="2"/>
</dbReference>
<dbReference type="InterPro" id="IPR006669">
    <property type="entry name" value="MgtE_transporter"/>
</dbReference>
<dbReference type="Gene3D" id="1.25.60.10">
    <property type="entry name" value="MgtE N-terminal domain-like"/>
    <property type="match status" value="1"/>
</dbReference>
<evidence type="ECO:0000256" key="1">
    <source>
        <dbReference type="PROSITE-ProRule" id="PRU00703"/>
    </source>
</evidence>
<dbReference type="InterPro" id="IPR058838">
    <property type="entry name" value="SH3_actinomycetes"/>
</dbReference>
<dbReference type="GO" id="GO:0015095">
    <property type="term" value="F:magnesium ion transmembrane transporter activity"/>
    <property type="evidence" value="ECO:0007669"/>
    <property type="project" value="InterPro"/>
</dbReference>
<dbReference type="CDD" id="cd04606">
    <property type="entry name" value="CBS_pair_Mg_transporter"/>
    <property type="match status" value="1"/>
</dbReference>
<comment type="caution">
    <text evidence="3">The sequence shown here is derived from an EMBL/GenBank/DDBJ whole genome shotgun (WGS) entry which is preliminary data.</text>
</comment>
<organism evidence="3 4">
    <name type="scientific">Aeromicrobium phragmitis</name>
    <dbReference type="NCBI Taxonomy" id="2478914"/>
    <lineage>
        <taxon>Bacteria</taxon>
        <taxon>Bacillati</taxon>
        <taxon>Actinomycetota</taxon>
        <taxon>Actinomycetes</taxon>
        <taxon>Propionibacteriales</taxon>
        <taxon>Nocardioidaceae</taxon>
        <taxon>Aeromicrobium</taxon>
    </lineage>
</organism>
<dbReference type="Gene3D" id="3.10.580.10">
    <property type="entry name" value="CBS-domain"/>
    <property type="match status" value="1"/>
</dbReference>
<sequence>MFLSRIVGQAVFDPVGDQVGKLRDVVLAVRSARQRPRVLGLVVEVLGRRRVFLPITRVTSMDSGQIITTGVLNVRRFEKRRAETLAVHELFDRTVTFGEGQTGSVYDIAIDQDPRRDWYVSDVAVQEKGKRFGRRGPSHVLAWDQLTGLAQDERGQGATHLLATMDEMRPADLANALRDLTPKRRLEIVAELGDERLADVLEEMPEKFQAEILGVLDPERGADVLGEMSPDDAADLLGGLPAQAAEQLLRLMEPDDAEDVRRLMIYEDRTAGGMMTTEPVILPPGATVAEALALVREPERPPALAAMVYVCRPPVETPTGRFLGVVHFQALLREPPSTLVGAMVEGDIDWPRPEASLSHVANLLAAYDMVALPVVDENQHLLGAVTIDDVLDHLLPEGWREQDDTSTEGGLVR</sequence>
<dbReference type="PANTHER" id="PTHR43773:SF1">
    <property type="entry name" value="MAGNESIUM TRANSPORTER MGTE"/>
    <property type="match status" value="1"/>
</dbReference>
<accession>A0A3L8PHS7</accession>
<dbReference type="PROSITE" id="PS51371">
    <property type="entry name" value="CBS"/>
    <property type="match status" value="1"/>
</dbReference>
<evidence type="ECO:0000313" key="3">
    <source>
        <dbReference type="EMBL" id="RLV54694.1"/>
    </source>
</evidence>
<dbReference type="InterPro" id="IPR000644">
    <property type="entry name" value="CBS_dom"/>
</dbReference>
<evidence type="ECO:0000259" key="2">
    <source>
        <dbReference type="PROSITE" id="PS51371"/>
    </source>
</evidence>